<keyword evidence="2" id="KW-1133">Transmembrane helix</keyword>
<name>A0ABZ1YNZ1_9NOCA</name>
<dbReference type="Gene3D" id="1.10.10.10">
    <property type="entry name" value="Winged helix-like DNA-binding domain superfamily/Winged helix DNA-binding domain"/>
    <property type="match status" value="1"/>
</dbReference>
<dbReference type="InterPro" id="IPR036388">
    <property type="entry name" value="WH-like_DNA-bd_sf"/>
</dbReference>
<sequence length="300" mass="31653">MPEESIDSPHGGVHTAWPAPTARKPRAHAFFWTVLTAAAIVSITGNATQALLHDTALPAVAAAVAVIPPLALLAAVHGVSVLLRAHAGARGTHVVATAMTAFIAIGAFWLSFTALRSLAITAGVPHGEAWLWPLIIEGSMAQATVALLTLAHSTPHSDSGSATADPCEPQNTCTPMATPAATQPEVMIDSDRVRTPPPLADRTHAEFREAAVLLCARDPGRRRDPDMVARALTHHHLDGWTPTRIARELNKSRSTISRILSDAATIETIAPEILAAPRNARAGQADTDDVPAEPPRRIDC</sequence>
<keyword evidence="2" id="KW-0472">Membrane</keyword>
<reference evidence="3" key="1">
    <citation type="submission" date="2022-10" db="EMBL/GenBank/DDBJ databases">
        <title>The complete genomes of actinobacterial strains from the NBC collection.</title>
        <authorList>
            <person name="Joergensen T.S."/>
            <person name="Alvarez Arevalo M."/>
            <person name="Sterndorff E.B."/>
            <person name="Faurdal D."/>
            <person name="Vuksanovic O."/>
            <person name="Mourched A.-S."/>
            <person name="Charusanti P."/>
            <person name="Shaw S."/>
            <person name="Blin K."/>
            <person name="Weber T."/>
        </authorList>
    </citation>
    <scope>NUCLEOTIDE SEQUENCE</scope>
    <source>
        <strain evidence="3">NBC_01482</strain>
    </source>
</reference>
<protein>
    <submittedName>
        <fullName evidence="3">DUF2637 domain-containing protein</fullName>
    </submittedName>
</protein>
<feature type="transmembrane region" description="Helical" evidence="2">
    <location>
        <begin position="29"/>
        <end position="47"/>
    </location>
</feature>
<keyword evidence="4" id="KW-1185">Reference proteome</keyword>
<dbReference type="InterPro" id="IPR021235">
    <property type="entry name" value="DUF2637"/>
</dbReference>
<evidence type="ECO:0000256" key="1">
    <source>
        <dbReference type="SAM" id="MobiDB-lite"/>
    </source>
</evidence>
<evidence type="ECO:0000313" key="4">
    <source>
        <dbReference type="Proteomes" id="UP001432062"/>
    </source>
</evidence>
<evidence type="ECO:0000256" key="2">
    <source>
        <dbReference type="SAM" id="Phobius"/>
    </source>
</evidence>
<accession>A0ABZ1YNZ1</accession>
<gene>
    <name evidence="3" type="ORF">OG563_38580</name>
</gene>
<dbReference type="Pfam" id="PF10935">
    <property type="entry name" value="DUF2637"/>
    <property type="match status" value="1"/>
</dbReference>
<keyword evidence="2" id="KW-0812">Transmembrane</keyword>
<evidence type="ECO:0000313" key="3">
    <source>
        <dbReference type="EMBL" id="WUV44979.1"/>
    </source>
</evidence>
<feature type="transmembrane region" description="Helical" evidence="2">
    <location>
        <begin position="95"/>
        <end position="118"/>
    </location>
</feature>
<dbReference type="Pfam" id="PF13384">
    <property type="entry name" value="HTH_23"/>
    <property type="match status" value="1"/>
</dbReference>
<dbReference type="RefSeq" id="WP_329408243.1">
    <property type="nucleotide sequence ID" value="NZ_CP109441.1"/>
</dbReference>
<feature type="transmembrane region" description="Helical" evidence="2">
    <location>
        <begin position="59"/>
        <end position="83"/>
    </location>
</feature>
<dbReference type="EMBL" id="CP109441">
    <property type="protein sequence ID" value="WUV44979.1"/>
    <property type="molecule type" value="Genomic_DNA"/>
</dbReference>
<organism evidence="3 4">
    <name type="scientific">Nocardia vinacea</name>
    <dbReference type="NCBI Taxonomy" id="96468"/>
    <lineage>
        <taxon>Bacteria</taxon>
        <taxon>Bacillati</taxon>
        <taxon>Actinomycetota</taxon>
        <taxon>Actinomycetes</taxon>
        <taxon>Mycobacteriales</taxon>
        <taxon>Nocardiaceae</taxon>
        <taxon>Nocardia</taxon>
    </lineage>
</organism>
<proteinExistence type="predicted"/>
<feature type="region of interest" description="Disordered" evidence="1">
    <location>
        <begin position="277"/>
        <end position="300"/>
    </location>
</feature>
<dbReference type="Proteomes" id="UP001432062">
    <property type="component" value="Chromosome"/>
</dbReference>